<feature type="domain" description="SHSP" evidence="4">
    <location>
        <begin position="23"/>
        <end position="140"/>
    </location>
</feature>
<dbReference type="Proteomes" id="UP000011513">
    <property type="component" value="Unassembled WGS sequence"/>
</dbReference>
<accession>M0CX54</accession>
<name>M0CX54_HALPD</name>
<dbReference type="InParanoid" id="M0CX54"/>
<dbReference type="SUPFAM" id="SSF49764">
    <property type="entry name" value="HSP20-like chaperones"/>
    <property type="match status" value="1"/>
</dbReference>
<sequence length="256" mass="26636">MSGLKEFGESAARSVLERIGRGVGRVQERKPLPHDVLESDDAYLVVFDAPGVQRSDVQVRFLDGEVQVQIDRFRDFHEGFEMRFPGRGLSLDGSAKLPDDAAVDATGASATIAANGTLRVEIPKDDRARDVAVTDEADASSSDADATGTGAAGDETTMGETMAREASTREGSRRDDARDDTGGETSRDEVDAPEDGAGLNATGSSTDIDATDAADGVGSTDSTGVDDEDDDVELGADDGDDENGDGGDSNSAGLDR</sequence>
<dbReference type="InterPro" id="IPR002068">
    <property type="entry name" value="A-crystallin/Hsp20_dom"/>
</dbReference>
<comment type="similarity">
    <text evidence="1 2">Belongs to the small heat shock protein (HSP20) family.</text>
</comment>
<evidence type="ECO:0000256" key="1">
    <source>
        <dbReference type="PROSITE-ProRule" id="PRU00285"/>
    </source>
</evidence>
<comment type="caution">
    <text evidence="5">The sequence shown here is derived from an EMBL/GenBank/DDBJ whole genome shotgun (WGS) entry which is preliminary data.</text>
</comment>
<dbReference type="EMBL" id="AOIV01000041">
    <property type="protein sequence ID" value="ELZ27223.1"/>
    <property type="molecule type" value="Genomic_DNA"/>
</dbReference>
<dbReference type="Gene3D" id="2.60.40.790">
    <property type="match status" value="1"/>
</dbReference>
<feature type="compositionally biased region" description="Basic and acidic residues" evidence="3">
    <location>
        <begin position="162"/>
        <end position="190"/>
    </location>
</feature>
<dbReference type="eggNOG" id="arCOG01836">
    <property type="taxonomic scope" value="Archaea"/>
</dbReference>
<feature type="compositionally biased region" description="Low complexity" evidence="3">
    <location>
        <begin position="201"/>
        <end position="223"/>
    </location>
</feature>
<evidence type="ECO:0000259" key="4">
    <source>
        <dbReference type="PROSITE" id="PS01031"/>
    </source>
</evidence>
<proteinExistence type="inferred from homology"/>
<dbReference type="Pfam" id="PF00011">
    <property type="entry name" value="HSP20"/>
    <property type="match status" value="1"/>
</dbReference>
<dbReference type="AlphaFoldDB" id="M0CX54"/>
<dbReference type="CDD" id="cd06464">
    <property type="entry name" value="ACD_sHsps-like"/>
    <property type="match status" value="1"/>
</dbReference>
<organism evidence="5 6">
    <name type="scientific">Halogeometricum pallidum JCM 14848</name>
    <dbReference type="NCBI Taxonomy" id="1227487"/>
    <lineage>
        <taxon>Archaea</taxon>
        <taxon>Methanobacteriati</taxon>
        <taxon>Methanobacteriota</taxon>
        <taxon>Stenosarchaea group</taxon>
        <taxon>Halobacteria</taxon>
        <taxon>Halobacteriales</taxon>
        <taxon>Haloferacaceae</taxon>
        <taxon>Halogeometricum</taxon>
    </lineage>
</organism>
<reference evidence="5 6" key="1">
    <citation type="journal article" date="2014" name="PLoS Genet.">
        <title>Phylogenetically driven sequencing of extremely halophilic archaea reveals strategies for static and dynamic osmo-response.</title>
        <authorList>
            <person name="Becker E.A."/>
            <person name="Seitzer P.M."/>
            <person name="Tritt A."/>
            <person name="Larsen D."/>
            <person name="Krusor M."/>
            <person name="Yao A.I."/>
            <person name="Wu D."/>
            <person name="Madern D."/>
            <person name="Eisen J.A."/>
            <person name="Darling A.E."/>
            <person name="Facciotti M.T."/>
        </authorList>
    </citation>
    <scope>NUCLEOTIDE SEQUENCE [LARGE SCALE GENOMIC DNA]</scope>
    <source>
        <strain evidence="5 6">JCM 14848</strain>
    </source>
</reference>
<evidence type="ECO:0000256" key="2">
    <source>
        <dbReference type="RuleBase" id="RU003616"/>
    </source>
</evidence>
<evidence type="ECO:0000313" key="5">
    <source>
        <dbReference type="EMBL" id="ELZ27223.1"/>
    </source>
</evidence>
<protein>
    <submittedName>
        <fullName evidence="5">Molecular chaperone</fullName>
    </submittedName>
</protein>
<gene>
    <name evidence="5" type="ORF">C474_17794</name>
</gene>
<feature type="compositionally biased region" description="Acidic residues" evidence="3">
    <location>
        <begin position="224"/>
        <end position="245"/>
    </location>
</feature>
<feature type="compositionally biased region" description="Low complexity" evidence="3">
    <location>
        <begin position="139"/>
        <end position="161"/>
    </location>
</feature>
<feature type="region of interest" description="Disordered" evidence="3">
    <location>
        <begin position="127"/>
        <end position="256"/>
    </location>
</feature>
<evidence type="ECO:0000313" key="6">
    <source>
        <dbReference type="Proteomes" id="UP000011513"/>
    </source>
</evidence>
<evidence type="ECO:0000256" key="3">
    <source>
        <dbReference type="SAM" id="MobiDB-lite"/>
    </source>
</evidence>
<dbReference type="PROSITE" id="PS01031">
    <property type="entry name" value="SHSP"/>
    <property type="match status" value="1"/>
</dbReference>
<keyword evidence="6" id="KW-1185">Reference proteome</keyword>
<dbReference type="InterPro" id="IPR008978">
    <property type="entry name" value="HSP20-like_chaperone"/>
</dbReference>